<name>A0A1I6UDL2_9FLAO</name>
<evidence type="ECO:0000313" key="2">
    <source>
        <dbReference type="EMBL" id="SFS99468.1"/>
    </source>
</evidence>
<accession>A0A1I6UDL2</accession>
<dbReference type="EMBL" id="FPAG01000007">
    <property type="protein sequence ID" value="SFS99468.1"/>
    <property type="molecule type" value="Genomic_DNA"/>
</dbReference>
<proteinExistence type="predicted"/>
<protein>
    <recommendedName>
        <fullName evidence="4">F5/8 type C domain-containing protein</fullName>
    </recommendedName>
</protein>
<keyword evidence="1" id="KW-0732">Signal</keyword>
<organism evidence="2 3">
    <name type="scientific">Zhouia amylolytica</name>
    <dbReference type="NCBI Taxonomy" id="376730"/>
    <lineage>
        <taxon>Bacteria</taxon>
        <taxon>Pseudomonadati</taxon>
        <taxon>Bacteroidota</taxon>
        <taxon>Flavobacteriia</taxon>
        <taxon>Flavobacteriales</taxon>
        <taxon>Flavobacteriaceae</taxon>
        <taxon>Zhouia</taxon>
    </lineage>
</organism>
<evidence type="ECO:0000313" key="3">
    <source>
        <dbReference type="Proteomes" id="UP000183209"/>
    </source>
</evidence>
<dbReference type="InterPro" id="IPR017853">
    <property type="entry name" value="GH"/>
</dbReference>
<dbReference type="SUPFAM" id="SSF51445">
    <property type="entry name" value="(Trans)glycosidases"/>
    <property type="match status" value="1"/>
</dbReference>
<evidence type="ECO:0000256" key="1">
    <source>
        <dbReference type="SAM" id="SignalP"/>
    </source>
</evidence>
<feature type="chain" id="PRO_5010202367" description="F5/8 type C domain-containing protein" evidence="1">
    <location>
        <begin position="25"/>
        <end position="799"/>
    </location>
</feature>
<evidence type="ECO:0008006" key="4">
    <source>
        <dbReference type="Google" id="ProtNLM"/>
    </source>
</evidence>
<sequence>MNMNYMRLYCVFFMMLLFTKISVAQETIYPGANEGTPSKAQYFSWINNTNEGATEEQTMINFDFFEWLKDTYGMQLDIYAFDAGAIDGKRFYGSINSERFDGQFPHGFDPIYERAKRIGFRLGVWGGPDGFGDTPEEEKRRIQQMVSLCRDYDFALFKFDAVCGPLRPEKEDAFIEMMEQCRTYSPDLILLNHRLGLNKAKPYATTFLWGGNETYIDVFMTNNTTAPHHRAGALARGLVPGLKRLTEDHGVCISSCLDYWDDDLILQAFNRSLILAPEIYGNPWLLSDEEFPKLARIYNIHRKYKDILTKGMALPEDVYGPDAVSRGDQNTRIITVKNLSWSDKTYTIRLDQEIGINGSDGIKLIQVHPNEQYLGSYTFGDEVKVSVPPFRSALFIATTRSYETPLIKGAPYQIIKDVPGETVILDVLGAPDSKRVISLQNPELFKSGIVEGKSAAKLLEGKGVKVRFKGEGLKLPTHRKLNEFEEIPIPHDSDALYEATVFAADNNALEIRSLHRSGSTEIPQVQKARDAFFNQKVFVERGIWDKNLFDGSMETGFWPSRKYNIDQKIKGGAFRLNLGELTAIDQLIIKVPDDFSLQPLLTGEANYVEVSKDLNEWKQLSYIAGKTMSIHINDTIQYLRFKEQPQRITEIEGLYQDKPLNRRNWRASNLFAYSNQMNPVKAWKSSFVLEELAGNSYLSIALNGKHGIEGAYVAAKIDGKLVGAPDRAVSYPSNTWEYVNAKADSNYTYYIPLDDSCIGKDIEVYVMAYDKEHLEIRPEVWISSPNQGKEKIRIEFERK</sequence>
<reference evidence="2 3" key="1">
    <citation type="submission" date="2016-10" db="EMBL/GenBank/DDBJ databases">
        <authorList>
            <person name="de Groot N.N."/>
        </authorList>
    </citation>
    <scope>NUCLEOTIDE SEQUENCE [LARGE SCALE GENOMIC DNA]</scope>
    <source>
        <strain evidence="2 3">CGMCC 1.6114</strain>
    </source>
</reference>
<dbReference type="Proteomes" id="UP000183209">
    <property type="component" value="Unassembled WGS sequence"/>
</dbReference>
<feature type="signal peptide" evidence="1">
    <location>
        <begin position="1"/>
        <end position="24"/>
    </location>
</feature>
<dbReference type="AlphaFoldDB" id="A0A1I6UDL2"/>
<gene>
    <name evidence="2" type="ORF">SAMN04487906_2400</name>
</gene>